<dbReference type="PIRSF" id="PIRSF017082">
    <property type="entry name" value="YflP"/>
    <property type="match status" value="1"/>
</dbReference>
<evidence type="ECO:0000313" key="3">
    <source>
        <dbReference type="Proteomes" id="UP001501706"/>
    </source>
</evidence>
<dbReference type="InterPro" id="IPR042100">
    <property type="entry name" value="Bug_dom1"/>
</dbReference>
<dbReference type="EMBL" id="BAAAEN010000013">
    <property type="protein sequence ID" value="GAA0514257.1"/>
    <property type="molecule type" value="Genomic_DNA"/>
</dbReference>
<evidence type="ECO:0000313" key="2">
    <source>
        <dbReference type="EMBL" id="GAA0514257.1"/>
    </source>
</evidence>
<proteinExistence type="inferred from homology"/>
<organism evidence="2 3">
    <name type="scientific">Pigmentiphaga daeguensis</name>
    <dbReference type="NCBI Taxonomy" id="414049"/>
    <lineage>
        <taxon>Bacteria</taxon>
        <taxon>Pseudomonadati</taxon>
        <taxon>Pseudomonadota</taxon>
        <taxon>Betaproteobacteria</taxon>
        <taxon>Burkholderiales</taxon>
        <taxon>Alcaligenaceae</taxon>
        <taxon>Pigmentiphaga</taxon>
    </lineage>
</organism>
<accession>A0ABP3M6I4</accession>
<protein>
    <submittedName>
        <fullName evidence="2">Tripartite tricarboxylate transporter substrate binding protein</fullName>
    </submittedName>
</protein>
<comment type="similarity">
    <text evidence="1">Belongs to the UPF0065 (bug) family.</text>
</comment>
<evidence type="ECO:0000256" key="1">
    <source>
        <dbReference type="ARBA" id="ARBA00006987"/>
    </source>
</evidence>
<dbReference type="PANTHER" id="PTHR42928:SF5">
    <property type="entry name" value="BLR1237 PROTEIN"/>
    <property type="match status" value="1"/>
</dbReference>
<sequence length="282" mass="29901">MTDIFARALASELYPYLKQPIVIDNQPGATQVIGVKSALRAPDDGQTLLMGSVTNLAINVWTQKHLPYDPIKDLAPVGMLFTSPQFLVVRSSLRVESVRDLVALAKARPGEITYASIGVGSSAHLAGELFKSLAGIDIRHIPYKGTSQAITDIAAGRVDMLFTGGGLSYVEGDRDRLRILATTSTTRSAAAPGIPTMQEAGVPGYEASLWFSLMAPAGTPAAIVEKINHAVNLVLGSQSFKQKTDTLGVDVTPSTPNQLAERIQAEIPKWGAVITRLPGGGN</sequence>
<comment type="caution">
    <text evidence="2">The sequence shown here is derived from an EMBL/GenBank/DDBJ whole genome shotgun (WGS) entry which is preliminary data.</text>
</comment>
<dbReference type="Pfam" id="PF03401">
    <property type="entry name" value="TctC"/>
    <property type="match status" value="1"/>
</dbReference>
<keyword evidence="3" id="KW-1185">Reference proteome</keyword>
<dbReference type="SUPFAM" id="SSF53850">
    <property type="entry name" value="Periplasmic binding protein-like II"/>
    <property type="match status" value="1"/>
</dbReference>
<gene>
    <name evidence="2" type="ORF">GCM10009097_34650</name>
</gene>
<dbReference type="PANTHER" id="PTHR42928">
    <property type="entry name" value="TRICARBOXYLATE-BINDING PROTEIN"/>
    <property type="match status" value="1"/>
</dbReference>
<reference evidence="3" key="1">
    <citation type="journal article" date="2019" name="Int. J. Syst. Evol. Microbiol.">
        <title>The Global Catalogue of Microorganisms (GCM) 10K type strain sequencing project: providing services to taxonomists for standard genome sequencing and annotation.</title>
        <authorList>
            <consortium name="The Broad Institute Genomics Platform"/>
            <consortium name="The Broad Institute Genome Sequencing Center for Infectious Disease"/>
            <person name="Wu L."/>
            <person name="Ma J."/>
        </authorList>
    </citation>
    <scope>NUCLEOTIDE SEQUENCE [LARGE SCALE GENOMIC DNA]</scope>
    <source>
        <strain evidence="3">JCM 14330</strain>
    </source>
</reference>
<name>A0ABP3M6I4_9BURK</name>
<dbReference type="Gene3D" id="3.40.190.150">
    <property type="entry name" value="Bordetella uptake gene, domain 1"/>
    <property type="match status" value="1"/>
</dbReference>
<dbReference type="Gene3D" id="3.40.190.10">
    <property type="entry name" value="Periplasmic binding protein-like II"/>
    <property type="match status" value="1"/>
</dbReference>
<dbReference type="InterPro" id="IPR005064">
    <property type="entry name" value="BUG"/>
</dbReference>
<dbReference type="Proteomes" id="UP001501706">
    <property type="component" value="Unassembled WGS sequence"/>
</dbReference>
<dbReference type="RefSeq" id="WP_343927924.1">
    <property type="nucleotide sequence ID" value="NZ_BAAAEN010000013.1"/>
</dbReference>